<dbReference type="EMBL" id="BMAW01045415">
    <property type="protein sequence ID" value="GFS49879.1"/>
    <property type="molecule type" value="Genomic_DNA"/>
</dbReference>
<reference evidence="1" key="1">
    <citation type="submission" date="2020-08" db="EMBL/GenBank/DDBJ databases">
        <title>Multicomponent nature underlies the extraordinary mechanical properties of spider dragline silk.</title>
        <authorList>
            <person name="Kono N."/>
            <person name="Nakamura H."/>
            <person name="Mori M."/>
            <person name="Yoshida Y."/>
            <person name="Ohtoshi R."/>
            <person name="Malay A.D."/>
            <person name="Moran D.A.P."/>
            <person name="Tomita M."/>
            <person name="Numata K."/>
            <person name="Arakawa K."/>
        </authorList>
    </citation>
    <scope>NUCLEOTIDE SEQUENCE</scope>
</reference>
<sequence length="293" mass="35040">MEENKRAKNASDLDIPKQILVEKNTMQLLDSEKRNSMPLEKIDDVDYRYSYVIRYLLLQTVMITCIPLRICCGICPLRNNALSSVSKVIKAINVFFYGHFEDMRFIHGSEKRCIEFNLYRCEMLCGEPTYYNFLLVAAFVTHIVSRGFDEGTCFRILRLCEFLFDVLYRRIFWKVFNVKGFKNLMSFCDEFNRCFTTQHSISTLGETPFGAKWVYRVRNISNIFDHRFSLNESETELFRKNYSIENKREYESAISRELEHNYFYLTKIWQDTLVCKFCFSKCYNFMDHLTHFL</sequence>
<accession>A0A8X6IMZ0</accession>
<name>A0A8X6IMZ0_NEPPI</name>
<proteinExistence type="predicted"/>
<keyword evidence="2" id="KW-1185">Reference proteome</keyword>
<evidence type="ECO:0000313" key="1">
    <source>
        <dbReference type="EMBL" id="GFS49879.1"/>
    </source>
</evidence>
<protein>
    <submittedName>
        <fullName evidence="1">Uncharacterized protein</fullName>
    </submittedName>
</protein>
<dbReference type="AlphaFoldDB" id="A0A8X6IMZ0"/>
<comment type="caution">
    <text evidence="1">The sequence shown here is derived from an EMBL/GenBank/DDBJ whole genome shotgun (WGS) entry which is preliminary data.</text>
</comment>
<organism evidence="1 2">
    <name type="scientific">Nephila pilipes</name>
    <name type="common">Giant wood spider</name>
    <name type="synonym">Nephila maculata</name>
    <dbReference type="NCBI Taxonomy" id="299642"/>
    <lineage>
        <taxon>Eukaryota</taxon>
        <taxon>Metazoa</taxon>
        <taxon>Ecdysozoa</taxon>
        <taxon>Arthropoda</taxon>
        <taxon>Chelicerata</taxon>
        <taxon>Arachnida</taxon>
        <taxon>Araneae</taxon>
        <taxon>Araneomorphae</taxon>
        <taxon>Entelegynae</taxon>
        <taxon>Araneoidea</taxon>
        <taxon>Nephilidae</taxon>
        <taxon>Nephila</taxon>
    </lineage>
</organism>
<dbReference type="OrthoDB" id="6439474at2759"/>
<gene>
    <name evidence="1" type="ORF">NPIL_448241</name>
</gene>
<evidence type="ECO:0000313" key="2">
    <source>
        <dbReference type="Proteomes" id="UP000887013"/>
    </source>
</evidence>
<dbReference type="Proteomes" id="UP000887013">
    <property type="component" value="Unassembled WGS sequence"/>
</dbReference>